<comment type="caution">
    <text evidence="3">The sequence shown here is derived from an EMBL/GenBank/DDBJ whole genome shotgun (WGS) entry which is preliminary data.</text>
</comment>
<dbReference type="GO" id="GO:0005773">
    <property type="term" value="C:vacuole"/>
    <property type="evidence" value="ECO:0007669"/>
    <property type="project" value="GOC"/>
</dbReference>
<dbReference type="GO" id="GO:0007039">
    <property type="term" value="P:protein catabolic process in the vacuole"/>
    <property type="evidence" value="ECO:0007669"/>
    <property type="project" value="TreeGrafter"/>
</dbReference>
<dbReference type="RefSeq" id="XP_052942520.1">
    <property type="nucleotide sequence ID" value="XM_053091403.1"/>
</dbReference>
<dbReference type="GO" id="GO:0045721">
    <property type="term" value="P:negative regulation of gluconeogenesis"/>
    <property type="evidence" value="ECO:0007669"/>
    <property type="project" value="TreeGrafter"/>
</dbReference>
<dbReference type="EMBL" id="JAKWFO010000014">
    <property type="protein sequence ID" value="KAI9632743.1"/>
    <property type="molecule type" value="Genomic_DNA"/>
</dbReference>
<evidence type="ECO:0000256" key="2">
    <source>
        <dbReference type="SAM" id="MobiDB-lite"/>
    </source>
</evidence>
<dbReference type="InterPro" id="IPR018618">
    <property type="entry name" value="GID4/10-like"/>
</dbReference>
<feature type="compositionally biased region" description="Pro residues" evidence="2">
    <location>
        <begin position="396"/>
        <end position="416"/>
    </location>
</feature>
<feature type="compositionally biased region" description="Low complexity" evidence="2">
    <location>
        <begin position="448"/>
        <end position="459"/>
    </location>
</feature>
<keyword evidence="4" id="KW-1185">Reference proteome</keyword>
<gene>
    <name evidence="3" type="ORF">MKK02DRAFT_41055</name>
</gene>
<dbReference type="GeneID" id="77730608"/>
<evidence type="ECO:0000313" key="3">
    <source>
        <dbReference type="EMBL" id="KAI9632743.1"/>
    </source>
</evidence>
<proteinExistence type="inferred from homology"/>
<accession>A0AA38LRN6</accession>
<comment type="similarity">
    <text evidence="1">Belongs to the GID4/VID24 family.</text>
</comment>
<feature type="compositionally biased region" description="Polar residues" evidence="2">
    <location>
        <begin position="421"/>
        <end position="442"/>
    </location>
</feature>
<feature type="compositionally biased region" description="Basic and acidic residues" evidence="2">
    <location>
        <begin position="523"/>
        <end position="532"/>
    </location>
</feature>
<name>A0AA38LRN6_9TREE</name>
<feature type="region of interest" description="Disordered" evidence="2">
    <location>
        <begin position="392"/>
        <end position="532"/>
    </location>
</feature>
<dbReference type="GO" id="GO:0034657">
    <property type="term" value="C:GID complex"/>
    <property type="evidence" value="ECO:0007669"/>
    <property type="project" value="TreeGrafter"/>
</dbReference>
<protein>
    <submittedName>
        <fullName evidence="3">Vacuolar import and degradation protein-domain-containing protein</fullName>
    </submittedName>
</protein>
<dbReference type="GO" id="GO:0006623">
    <property type="term" value="P:protein targeting to vacuole"/>
    <property type="evidence" value="ECO:0007669"/>
    <property type="project" value="TreeGrafter"/>
</dbReference>
<dbReference type="PANTHER" id="PTHR14534">
    <property type="entry name" value="VACUOLAR IMPORT AND DEGRADATION PROTEIN 24"/>
    <property type="match status" value="1"/>
</dbReference>
<dbReference type="Proteomes" id="UP001164286">
    <property type="component" value="Unassembled WGS sequence"/>
</dbReference>
<dbReference type="AlphaFoldDB" id="A0AA38LRN6"/>
<dbReference type="Pfam" id="PF09783">
    <property type="entry name" value="Vac_ImportDeg"/>
    <property type="match status" value="1"/>
</dbReference>
<evidence type="ECO:0000313" key="4">
    <source>
        <dbReference type="Proteomes" id="UP001164286"/>
    </source>
</evidence>
<evidence type="ECO:0000256" key="1">
    <source>
        <dbReference type="ARBA" id="ARBA00061469"/>
    </source>
</evidence>
<dbReference type="GO" id="GO:0043161">
    <property type="term" value="P:proteasome-mediated ubiquitin-dependent protein catabolic process"/>
    <property type="evidence" value="ECO:0007669"/>
    <property type="project" value="TreeGrafter"/>
</dbReference>
<dbReference type="PANTHER" id="PTHR14534:SF3">
    <property type="entry name" value="GID COMPLEX SUBUNIT 4 HOMOLOG"/>
    <property type="match status" value="1"/>
</dbReference>
<organism evidence="3 4">
    <name type="scientific">Dioszegia hungarica</name>
    <dbReference type="NCBI Taxonomy" id="4972"/>
    <lineage>
        <taxon>Eukaryota</taxon>
        <taxon>Fungi</taxon>
        <taxon>Dikarya</taxon>
        <taxon>Basidiomycota</taxon>
        <taxon>Agaricomycotina</taxon>
        <taxon>Tremellomycetes</taxon>
        <taxon>Tremellales</taxon>
        <taxon>Bulleribasidiaceae</taxon>
        <taxon>Dioszegia</taxon>
    </lineage>
</organism>
<feature type="region of interest" description="Disordered" evidence="2">
    <location>
        <begin position="188"/>
        <end position="209"/>
    </location>
</feature>
<reference evidence="3" key="1">
    <citation type="journal article" date="2022" name="G3 (Bethesda)">
        <title>High quality genome of the basidiomycete yeast Dioszegia hungarica PDD-24b-2 isolated from cloud water.</title>
        <authorList>
            <person name="Jarrige D."/>
            <person name="Haridas S."/>
            <person name="Bleykasten-Grosshans C."/>
            <person name="Joly M."/>
            <person name="Nadalig T."/>
            <person name="Sancelme M."/>
            <person name="Vuilleumier S."/>
            <person name="Grigoriev I.V."/>
            <person name="Amato P."/>
            <person name="Bringel F."/>
        </authorList>
    </citation>
    <scope>NUCLEOTIDE SEQUENCE</scope>
    <source>
        <strain evidence="3">PDD-24b-2</strain>
    </source>
</reference>
<sequence length="566" mass="60448">MPAESAPPPQAGPATPTVFPLSGSNIKCSHCGGTSLPSLSAASRAGGEGEGVIILDEEIERVCASCWRAQVSPDGGPDMRAGEEQYEEGERRLEADISSIGLGLRGMTVNPVEEETSPRDGQAQVPQAAAVGVGDAEYSPPMVYAQPVPIASTPAPAGPQHGGLLSHSLPSQHTRPWVTQPTRVSPITEERGGFSATPAPTSYKEDRPYNPLLDITSARVSNRGRGALYPGSVFKGTQTSGRSAYDVEVRFIDVNFPESSVSGYLSISHLTDTHPHLTTFFTGEIIGPRYGFITGPRYGATEHDDMRHWGRFEQFRRPATRGDMIRPELLFRDPVPRPGTGGAGRVTGMERDFVFLRIKERFLVPDHTVKDISGASFAGFYFAMIDLNPTSASDPPLSPTSPLPKSPPTLPPPPLSPTTSNSQYFPTMSLPTPSAQRRQSTGPPAPAPALGLTSTSTSGSAGGFGGLPSHPTFTMPRPAVRRMSSNGPGPRSPGLDSGPGAGVGTGASERRRRRESSGAVPGRGEREPQREATIRGYYFHSLNQEPFQELFLTHVPNRSSGTYEMR</sequence>